<evidence type="ECO:0000256" key="1">
    <source>
        <dbReference type="SAM" id="SignalP"/>
    </source>
</evidence>
<dbReference type="AlphaFoldDB" id="A0A3N4M8P6"/>
<dbReference type="EMBL" id="RMBX01000023">
    <property type="protein sequence ID" value="RPD37896.1"/>
    <property type="molecule type" value="Genomic_DNA"/>
</dbReference>
<evidence type="ECO:0000313" key="3">
    <source>
        <dbReference type="Proteomes" id="UP000279089"/>
    </source>
</evidence>
<name>A0A3N4M8P6_9BACT</name>
<sequence length="308" mass="34298">MKKIIILILVLCKGQLLLAQQEAMYTQYMFNMLAVNPAYAGSRGVLSATAMYRNQWVGVEGAPRTGSVSFDMATRNKKVGLGIQAFNDRIGIVKTTGFYASYAYRINFNEQGSSLAIGLQGGLSNYKADLTKVDLIDGGDPAFMQNINAIMPSFGAGVFYNTPKFYAGFSVPNLVKSYLRKDQYLYSTEVTAQKYLHLFLMAGYVFDLNESLKLKPSFLVKAVRGAPIEADVNVNFWIKEIVGIGASYRTGDAIAGLLELQLSNQFRLGYAYDHSISNLVKYNQGTHEIMLRFEFGWDKGQVISPRFF</sequence>
<evidence type="ECO:0000313" key="2">
    <source>
        <dbReference type="EMBL" id="RPD37896.1"/>
    </source>
</evidence>
<reference evidence="3" key="1">
    <citation type="submission" date="2018-11" db="EMBL/GenBank/DDBJ databases">
        <title>Chitinophaga lutea sp.nov., isolate from arsenic contaminated soil.</title>
        <authorList>
            <person name="Zong Y."/>
        </authorList>
    </citation>
    <scope>NUCLEOTIDE SEQUENCE [LARGE SCALE GENOMIC DNA]</scope>
    <source>
        <strain evidence="3">YLT18</strain>
    </source>
</reference>
<dbReference type="InterPro" id="IPR019861">
    <property type="entry name" value="PorP/SprF_Bacteroidetes"/>
</dbReference>
<dbReference type="OrthoDB" id="626665at2"/>
<gene>
    <name evidence="2" type="ORF">EG028_27840</name>
</gene>
<dbReference type="Pfam" id="PF11751">
    <property type="entry name" value="PorP_SprF"/>
    <property type="match status" value="1"/>
</dbReference>
<dbReference type="Proteomes" id="UP000279089">
    <property type="component" value="Unassembled WGS sequence"/>
</dbReference>
<feature type="chain" id="PRO_5018186661" evidence="1">
    <location>
        <begin position="20"/>
        <end position="308"/>
    </location>
</feature>
<keyword evidence="3" id="KW-1185">Reference proteome</keyword>
<feature type="signal peptide" evidence="1">
    <location>
        <begin position="1"/>
        <end position="19"/>
    </location>
</feature>
<dbReference type="RefSeq" id="WP_120519501.1">
    <property type="nucleotide sequence ID" value="NZ_QXZY01000022.1"/>
</dbReference>
<comment type="caution">
    <text evidence="2">The sequence shown here is derived from an EMBL/GenBank/DDBJ whole genome shotgun (WGS) entry which is preliminary data.</text>
</comment>
<accession>A0A3N4M8P6</accession>
<keyword evidence="1" id="KW-0732">Signal</keyword>
<protein>
    <submittedName>
        <fullName evidence="2">Type IX secretion system membrane protein PorP/SprF</fullName>
    </submittedName>
</protein>
<organism evidence="2 3">
    <name type="scientific">Chitinophaga barathri</name>
    <dbReference type="NCBI Taxonomy" id="1647451"/>
    <lineage>
        <taxon>Bacteria</taxon>
        <taxon>Pseudomonadati</taxon>
        <taxon>Bacteroidota</taxon>
        <taxon>Chitinophagia</taxon>
        <taxon>Chitinophagales</taxon>
        <taxon>Chitinophagaceae</taxon>
        <taxon>Chitinophaga</taxon>
    </lineage>
</organism>
<proteinExistence type="predicted"/>
<dbReference type="NCBIfam" id="TIGR03519">
    <property type="entry name" value="T9SS_PorP_fam"/>
    <property type="match status" value="1"/>
</dbReference>